<dbReference type="PANTHER" id="PTHR37265">
    <property type="entry name" value="OS01G0195300 PROTEIN"/>
    <property type="match status" value="1"/>
</dbReference>
<dbReference type="OrthoDB" id="783490at2759"/>
<name>A0A5N6QIT5_9ROSI</name>
<gene>
    <name evidence="1" type="ORF">FH972_003085</name>
</gene>
<evidence type="ECO:0000313" key="1">
    <source>
        <dbReference type="EMBL" id="KAE7998549.1"/>
    </source>
</evidence>
<organism evidence="1 2">
    <name type="scientific">Carpinus fangiana</name>
    <dbReference type="NCBI Taxonomy" id="176857"/>
    <lineage>
        <taxon>Eukaryota</taxon>
        <taxon>Viridiplantae</taxon>
        <taxon>Streptophyta</taxon>
        <taxon>Embryophyta</taxon>
        <taxon>Tracheophyta</taxon>
        <taxon>Spermatophyta</taxon>
        <taxon>Magnoliopsida</taxon>
        <taxon>eudicotyledons</taxon>
        <taxon>Gunneridae</taxon>
        <taxon>Pentapetalae</taxon>
        <taxon>rosids</taxon>
        <taxon>fabids</taxon>
        <taxon>Fagales</taxon>
        <taxon>Betulaceae</taxon>
        <taxon>Carpinus</taxon>
    </lineage>
</organism>
<keyword evidence="2" id="KW-1185">Reference proteome</keyword>
<reference evidence="1 2" key="1">
    <citation type="submission" date="2019-06" db="EMBL/GenBank/DDBJ databases">
        <title>A chromosomal-level reference genome of Carpinus fangiana (Coryloideae, Betulaceae).</title>
        <authorList>
            <person name="Yang X."/>
            <person name="Wang Z."/>
            <person name="Zhang L."/>
            <person name="Hao G."/>
            <person name="Liu J."/>
            <person name="Yang Y."/>
        </authorList>
    </citation>
    <scope>NUCLEOTIDE SEQUENCE [LARGE SCALE GENOMIC DNA]</scope>
    <source>
        <strain evidence="1">Cfa_2016G</strain>
        <tissue evidence="1">Leaf</tissue>
    </source>
</reference>
<sequence>MEEARKRDGSATDDLSGEDILAWLSAEDDTVSQLMELLDGDDDEDAAEKSSVRFVEDPYSSPLVFQSSYVTINVNEESCGSSFSDSDSSVMVGIGRLVGSGVAWGSSEVAAGEIKGSVDGGDVFDWQESDGEVLATFLGEDFEQ</sequence>
<dbReference type="EMBL" id="CM017321">
    <property type="protein sequence ID" value="KAE7998549.1"/>
    <property type="molecule type" value="Genomic_DNA"/>
</dbReference>
<proteinExistence type="predicted"/>
<dbReference type="Proteomes" id="UP000327013">
    <property type="component" value="Chromosome 1"/>
</dbReference>
<dbReference type="PANTHER" id="PTHR37265:SF5">
    <property type="entry name" value="OS01G0195300 PROTEIN"/>
    <property type="match status" value="1"/>
</dbReference>
<protein>
    <submittedName>
        <fullName evidence="1">Uncharacterized protein</fullName>
    </submittedName>
</protein>
<dbReference type="AlphaFoldDB" id="A0A5N6QIT5"/>
<evidence type="ECO:0000313" key="2">
    <source>
        <dbReference type="Proteomes" id="UP000327013"/>
    </source>
</evidence>
<accession>A0A5N6QIT5</accession>